<reference evidence="3" key="1">
    <citation type="submission" date="2025-08" db="UniProtKB">
        <authorList>
            <consortium name="Ensembl"/>
        </authorList>
    </citation>
    <scope>IDENTIFICATION</scope>
</reference>
<reference evidence="3" key="2">
    <citation type="submission" date="2025-09" db="UniProtKB">
        <authorList>
            <consortium name="Ensembl"/>
        </authorList>
    </citation>
    <scope>IDENTIFICATION</scope>
</reference>
<organism evidence="3 4">
    <name type="scientific">Chelydra serpentina</name>
    <name type="common">Snapping turtle</name>
    <name type="synonym">Testudo serpentina</name>
    <dbReference type="NCBI Taxonomy" id="8475"/>
    <lineage>
        <taxon>Eukaryota</taxon>
        <taxon>Metazoa</taxon>
        <taxon>Chordata</taxon>
        <taxon>Craniata</taxon>
        <taxon>Vertebrata</taxon>
        <taxon>Euteleostomi</taxon>
        <taxon>Archelosauria</taxon>
        <taxon>Testudinata</taxon>
        <taxon>Testudines</taxon>
        <taxon>Cryptodira</taxon>
        <taxon>Durocryptodira</taxon>
        <taxon>Americhelydia</taxon>
        <taxon>Chelydroidea</taxon>
        <taxon>Chelydridae</taxon>
        <taxon>Chelydra</taxon>
    </lineage>
</organism>
<dbReference type="GO" id="GO:0005576">
    <property type="term" value="C:extracellular region"/>
    <property type="evidence" value="ECO:0007669"/>
    <property type="project" value="InterPro"/>
</dbReference>
<evidence type="ECO:0000313" key="3">
    <source>
        <dbReference type="Ensembl" id="ENSCSRP00000025359.1"/>
    </source>
</evidence>
<dbReference type="GO" id="GO:0006952">
    <property type="term" value="P:defense response"/>
    <property type="evidence" value="ECO:0007669"/>
    <property type="project" value="InterPro"/>
</dbReference>
<feature type="domain" description="Beta-defensin-like" evidence="2">
    <location>
        <begin position="29"/>
        <end position="62"/>
    </location>
</feature>
<name>A0A8C3TB75_CHESE</name>
<dbReference type="AlphaFoldDB" id="A0A8C3TB75"/>
<keyword evidence="1" id="KW-0732">Signal</keyword>
<evidence type="ECO:0000259" key="2">
    <source>
        <dbReference type="Pfam" id="PF00711"/>
    </source>
</evidence>
<dbReference type="Pfam" id="PF00711">
    <property type="entry name" value="Defensin_beta"/>
    <property type="match status" value="1"/>
</dbReference>
<feature type="chain" id="PRO_5034265337" description="Beta-defensin-like domain-containing protein" evidence="1">
    <location>
        <begin position="28"/>
        <end position="63"/>
    </location>
</feature>
<dbReference type="InterPro" id="IPR001855">
    <property type="entry name" value="Defensin_beta-like"/>
</dbReference>
<protein>
    <recommendedName>
        <fullName evidence="2">Beta-defensin-like domain-containing protein</fullName>
    </recommendedName>
</protein>
<dbReference type="Ensembl" id="ENSCSRT00000026430.1">
    <property type="protein sequence ID" value="ENSCSRP00000025359.1"/>
    <property type="gene ID" value="ENSCSRG00000018973.1"/>
</dbReference>
<dbReference type="SUPFAM" id="SSF57392">
    <property type="entry name" value="Defensin-like"/>
    <property type="match status" value="1"/>
</dbReference>
<keyword evidence="4" id="KW-1185">Reference proteome</keyword>
<evidence type="ECO:0000313" key="4">
    <source>
        <dbReference type="Proteomes" id="UP000694403"/>
    </source>
</evidence>
<proteinExistence type="predicted"/>
<dbReference type="Gene3D" id="3.10.360.10">
    <property type="entry name" value="Antimicrobial Peptide, Beta-defensin 2, Chain A"/>
    <property type="match status" value="1"/>
</dbReference>
<evidence type="ECO:0000256" key="1">
    <source>
        <dbReference type="SAM" id="SignalP"/>
    </source>
</evidence>
<feature type="signal peptide" evidence="1">
    <location>
        <begin position="1"/>
        <end position="27"/>
    </location>
</feature>
<sequence length="63" mass="6859">MKKSQLLFTLLCIWKQRLLFFTGFTQAQNIIQCIRLGGSCRPGSCPSGLARIGTCSGSDSCCL</sequence>
<dbReference type="Proteomes" id="UP000694403">
    <property type="component" value="Unplaced"/>
</dbReference>
<accession>A0A8C3TB75</accession>